<dbReference type="Proteomes" id="UP000638848">
    <property type="component" value="Unassembled WGS sequence"/>
</dbReference>
<comment type="caution">
    <text evidence="1">The sequence shown here is derived from an EMBL/GenBank/DDBJ whole genome shotgun (WGS) entry which is preliminary data.</text>
</comment>
<sequence length="80" mass="8505">MYAWSLSAWTAAPAGTPASSVLCCGWSLICFSSGAVLARLVGPSAYALGPVRGRHGTVRRRRTRGTQSVVFPGRDRVVLK</sequence>
<keyword evidence="2" id="KW-1185">Reference proteome</keyword>
<proteinExistence type="predicted"/>
<organism evidence="1 2">
    <name type="scientific">Kocuria dechangensis</name>
    <dbReference type="NCBI Taxonomy" id="1176249"/>
    <lineage>
        <taxon>Bacteria</taxon>
        <taxon>Bacillati</taxon>
        <taxon>Actinomycetota</taxon>
        <taxon>Actinomycetes</taxon>
        <taxon>Micrococcales</taxon>
        <taxon>Micrococcaceae</taxon>
        <taxon>Kocuria</taxon>
    </lineage>
</organism>
<evidence type="ECO:0000313" key="1">
    <source>
        <dbReference type="EMBL" id="GGG52583.1"/>
    </source>
</evidence>
<dbReference type="EMBL" id="BMEQ01000005">
    <property type="protein sequence ID" value="GGG52583.1"/>
    <property type="molecule type" value="Genomic_DNA"/>
</dbReference>
<gene>
    <name evidence="1" type="ORF">GCM10011374_14200</name>
</gene>
<evidence type="ECO:0000313" key="2">
    <source>
        <dbReference type="Proteomes" id="UP000638848"/>
    </source>
</evidence>
<dbReference type="AlphaFoldDB" id="A0A917LR29"/>
<accession>A0A917LR29</accession>
<reference evidence="1" key="2">
    <citation type="submission" date="2020-09" db="EMBL/GenBank/DDBJ databases">
        <authorList>
            <person name="Sun Q."/>
            <person name="Zhou Y."/>
        </authorList>
    </citation>
    <scope>NUCLEOTIDE SEQUENCE</scope>
    <source>
        <strain evidence="1">CGMCC 1.12187</strain>
    </source>
</reference>
<reference evidence="1" key="1">
    <citation type="journal article" date="2014" name="Int. J. Syst. Evol. Microbiol.">
        <title>Complete genome sequence of Corynebacterium casei LMG S-19264T (=DSM 44701T), isolated from a smear-ripened cheese.</title>
        <authorList>
            <consortium name="US DOE Joint Genome Institute (JGI-PGF)"/>
            <person name="Walter F."/>
            <person name="Albersmeier A."/>
            <person name="Kalinowski J."/>
            <person name="Ruckert C."/>
        </authorList>
    </citation>
    <scope>NUCLEOTIDE SEQUENCE</scope>
    <source>
        <strain evidence="1">CGMCC 1.12187</strain>
    </source>
</reference>
<protein>
    <submittedName>
        <fullName evidence="1">Uncharacterized protein</fullName>
    </submittedName>
</protein>
<name>A0A917LR29_9MICC</name>